<evidence type="ECO:0000313" key="9">
    <source>
        <dbReference type="Proteomes" id="UP000253792"/>
    </source>
</evidence>
<feature type="domain" description="Sporulation regulator WhiA C-terminal" evidence="5">
    <location>
        <begin position="222"/>
        <end position="305"/>
    </location>
</feature>
<dbReference type="Pfam" id="PF10298">
    <property type="entry name" value="WhiA_N"/>
    <property type="match status" value="1"/>
</dbReference>
<keyword evidence="2 4" id="KW-0238">DNA-binding</keyword>
<dbReference type="Proteomes" id="UP000253792">
    <property type="component" value="Unassembled WGS sequence"/>
</dbReference>
<reference evidence="8 9" key="1">
    <citation type="journal article" date="2018" name="Elife">
        <title>Discovery and characterization of a prevalent human gut bacterial enzyme sufficient for the inactivation of a family of plant toxins.</title>
        <authorList>
            <person name="Koppel N."/>
            <person name="Bisanz J.E."/>
            <person name="Pandelia M.E."/>
            <person name="Turnbaugh P.J."/>
            <person name="Balskus E.P."/>
        </authorList>
    </citation>
    <scope>NUCLEOTIDE SEQUENCE [LARGE SCALE GENOMIC DNA]</scope>
    <source>
        <strain evidence="9">anaerobia AP69FAA</strain>
    </source>
</reference>
<organism evidence="8 9">
    <name type="scientific">Senegalimassilia anaerobia</name>
    <dbReference type="NCBI Taxonomy" id="1473216"/>
    <lineage>
        <taxon>Bacteria</taxon>
        <taxon>Bacillati</taxon>
        <taxon>Actinomycetota</taxon>
        <taxon>Coriobacteriia</taxon>
        <taxon>Coriobacteriales</taxon>
        <taxon>Coriobacteriaceae</taxon>
        <taxon>Senegalimassilia</taxon>
    </lineage>
</organism>
<dbReference type="OrthoDB" id="5197218at2"/>
<dbReference type="PANTHER" id="PTHR37307:SF1">
    <property type="entry name" value="CELL DIVISION PROTEIN WHIA-RELATED"/>
    <property type="match status" value="1"/>
</dbReference>
<name>A0A369L693_9ACTN</name>
<dbReference type="InterPro" id="IPR027434">
    <property type="entry name" value="Homing_endonucl"/>
</dbReference>
<evidence type="ECO:0000259" key="6">
    <source>
        <dbReference type="Pfam" id="PF10298"/>
    </source>
</evidence>
<keyword evidence="1 4" id="KW-0132">Cell division</keyword>
<feature type="domain" description="WhiA LAGLIDADG-like" evidence="7">
    <location>
        <begin position="128"/>
        <end position="219"/>
    </location>
</feature>
<dbReference type="NCBIfam" id="TIGR00647">
    <property type="entry name" value="DNA_bind_WhiA"/>
    <property type="match status" value="1"/>
</dbReference>
<evidence type="ECO:0000259" key="5">
    <source>
        <dbReference type="Pfam" id="PF02650"/>
    </source>
</evidence>
<dbReference type="InterPro" id="IPR039518">
    <property type="entry name" value="WhiA_LAGLIDADG_dom"/>
</dbReference>
<evidence type="ECO:0000256" key="1">
    <source>
        <dbReference type="ARBA" id="ARBA00022618"/>
    </source>
</evidence>
<dbReference type="AlphaFoldDB" id="A0A369L693"/>
<comment type="caution">
    <text evidence="8">The sequence shown here is derived from an EMBL/GenBank/DDBJ whole genome shotgun (WGS) entry which is preliminary data.</text>
</comment>
<dbReference type="InterPro" id="IPR018478">
    <property type="entry name" value="Sporu_reg_WhiA_N_dom"/>
</dbReference>
<dbReference type="InterPro" id="IPR003802">
    <property type="entry name" value="Sporulation_regulator_WhiA"/>
</dbReference>
<dbReference type="Pfam" id="PF14527">
    <property type="entry name" value="LAGLIDADG_WhiA"/>
    <property type="match status" value="1"/>
</dbReference>
<dbReference type="Pfam" id="PF02650">
    <property type="entry name" value="HTH_WhiA"/>
    <property type="match status" value="1"/>
</dbReference>
<dbReference type="STRING" id="1034345.GCA_000236865_00267"/>
<evidence type="ECO:0000256" key="4">
    <source>
        <dbReference type="HAMAP-Rule" id="MF_01420"/>
    </source>
</evidence>
<sequence length="313" mass="34548">MSFTAEVKDELSRVPATCSHCDKAVLAALVRIEGTLFVSGKNRYRVEIATDAPSVARLVIKLLHELYRLKTNLTVRRSVLHKTPNYLIEVPAQPQLAAALVDMGVLSPEGGLVLGVSEQLVAKDCCAAAYLRGAFLGSGFVSDPRGDFHFEVIVETEELADGLVDLLARKNIKARIMQRRNSYMVYLKSGSAILEFLALAGAHQSALAMENARVIKSVRNDVNRQTNAEIANQAKTSRAAIDQIRAIRQVVEAHGMENLPPALQDFIKLRVRHPEATLKELGELANPPLSKSAVYHRVRRIEQLAVELENQNR</sequence>
<comment type="similarity">
    <text evidence="4">Belongs to the WhiA family.</text>
</comment>
<dbReference type="EMBL" id="PPTP01000010">
    <property type="protein sequence ID" value="RDB54379.1"/>
    <property type="molecule type" value="Genomic_DNA"/>
</dbReference>
<gene>
    <name evidence="4 8" type="primary">whiA</name>
    <name evidence="8" type="ORF">C1880_09225</name>
</gene>
<proteinExistence type="inferred from homology"/>
<dbReference type="GO" id="GO:0043937">
    <property type="term" value="P:regulation of sporulation"/>
    <property type="evidence" value="ECO:0007669"/>
    <property type="project" value="InterPro"/>
</dbReference>
<dbReference type="Gene3D" id="3.10.28.10">
    <property type="entry name" value="Homing endonucleases"/>
    <property type="match status" value="1"/>
</dbReference>
<accession>A0A369L693</accession>
<evidence type="ECO:0000259" key="7">
    <source>
        <dbReference type="Pfam" id="PF14527"/>
    </source>
</evidence>
<dbReference type="GO" id="GO:0051301">
    <property type="term" value="P:cell division"/>
    <property type="evidence" value="ECO:0007669"/>
    <property type="project" value="UniProtKB-UniRule"/>
</dbReference>
<keyword evidence="3 4" id="KW-0131">Cell cycle</keyword>
<evidence type="ECO:0000313" key="8">
    <source>
        <dbReference type="EMBL" id="RDB54379.1"/>
    </source>
</evidence>
<dbReference type="HAMAP" id="MF_01420">
    <property type="entry name" value="HTH_type_WhiA"/>
    <property type="match status" value="1"/>
</dbReference>
<evidence type="ECO:0000256" key="3">
    <source>
        <dbReference type="ARBA" id="ARBA00023306"/>
    </source>
</evidence>
<evidence type="ECO:0000256" key="2">
    <source>
        <dbReference type="ARBA" id="ARBA00023125"/>
    </source>
</evidence>
<dbReference type="InterPro" id="IPR023054">
    <property type="entry name" value="Sporulation_regulator_WhiA_C"/>
</dbReference>
<keyword evidence="9" id="KW-1185">Reference proteome</keyword>
<dbReference type="PANTHER" id="PTHR37307">
    <property type="entry name" value="CELL DIVISION PROTEIN WHIA-RELATED"/>
    <property type="match status" value="1"/>
</dbReference>
<dbReference type="RefSeq" id="WP_114621216.1">
    <property type="nucleotide sequence ID" value="NZ_CAUATA010000031.1"/>
</dbReference>
<feature type="domain" description="Sporulation transcription regulator WhiA N-terminal" evidence="6">
    <location>
        <begin position="20"/>
        <end position="93"/>
    </location>
</feature>
<dbReference type="GO" id="GO:0003677">
    <property type="term" value="F:DNA binding"/>
    <property type="evidence" value="ECO:0007669"/>
    <property type="project" value="UniProtKB-UniRule"/>
</dbReference>
<dbReference type="SUPFAM" id="SSF55608">
    <property type="entry name" value="Homing endonucleases"/>
    <property type="match status" value="1"/>
</dbReference>
<protein>
    <recommendedName>
        <fullName evidence="4">Probable cell division protein WhiA</fullName>
    </recommendedName>
</protein>
<comment type="function">
    <text evidence="4">Involved in cell division and chromosome segregation.</text>
</comment>